<feature type="transmembrane region" description="Helical" evidence="1">
    <location>
        <begin position="131"/>
        <end position="154"/>
    </location>
</feature>
<dbReference type="Proteomes" id="UP001515480">
    <property type="component" value="Unassembled WGS sequence"/>
</dbReference>
<feature type="transmembrane region" description="Helical" evidence="1">
    <location>
        <begin position="29"/>
        <end position="53"/>
    </location>
</feature>
<feature type="transmembrane region" description="Helical" evidence="1">
    <location>
        <begin position="65"/>
        <end position="89"/>
    </location>
</feature>
<keyword evidence="1" id="KW-0472">Membrane</keyword>
<accession>A0AB34JM72</accession>
<name>A0AB34JM72_PRYPA</name>
<evidence type="ECO:0000313" key="3">
    <source>
        <dbReference type="Proteomes" id="UP001515480"/>
    </source>
</evidence>
<gene>
    <name evidence="2" type="ORF">AB1Y20_021638</name>
</gene>
<comment type="caution">
    <text evidence="2">The sequence shown here is derived from an EMBL/GenBank/DDBJ whole genome shotgun (WGS) entry which is preliminary data.</text>
</comment>
<proteinExistence type="predicted"/>
<evidence type="ECO:0000256" key="1">
    <source>
        <dbReference type="SAM" id="Phobius"/>
    </source>
</evidence>
<feature type="transmembrane region" description="Helical" evidence="1">
    <location>
        <begin position="101"/>
        <end position="119"/>
    </location>
</feature>
<sequence length="307" mass="32044">MKRDDSLADSSRATLLSAPQASSGPPHSLAAACLTSLLVGLTKIFLGGFGWQAAAFASHSPSGSAAYAVATGLGDAVGTFVGNAILARLSPPRTWAAWRSVVRSGCIVASGSLLSGTAWQPLVLWLSSGGIPFTLGALLTGVACGAAFFVGINVAEIGSSAVDRGQWRRARSDVVKDLSLSVAVAGAATAFVGTDTSWHGNWLQQLVGERIGASVWLDCFKAGCSTLLGYSVLQLMLLAIVPSKYMWSTIDAPQLDIRNSCNRSSLNTAGRPSRALAPTWSMARGSQLRELEQFDPQTGERRCAITV</sequence>
<dbReference type="EMBL" id="JBGBPQ010000007">
    <property type="protein sequence ID" value="KAL1521993.1"/>
    <property type="molecule type" value="Genomic_DNA"/>
</dbReference>
<dbReference type="PROSITE" id="PS51257">
    <property type="entry name" value="PROKAR_LIPOPROTEIN"/>
    <property type="match status" value="1"/>
</dbReference>
<reference evidence="2 3" key="1">
    <citation type="journal article" date="2024" name="Science">
        <title>Giant polyketide synthase enzymes in the biosynthesis of giant marine polyether toxins.</title>
        <authorList>
            <person name="Fallon T.R."/>
            <person name="Shende V.V."/>
            <person name="Wierzbicki I.H."/>
            <person name="Pendleton A.L."/>
            <person name="Watervoot N.F."/>
            <person name="Auber R.P."/>
            <person name="Gonzalez D.J."/>
            <person name="Wisecaver J.H."/>
            <person name="Moore B.S."/>
        </authorList>
    </citation>
    <scope>NUCLEOTIDE SEQUENCE [LARGE SCALE GENOMIC DNA]</scope>
    <source>
        <strain evidence="2 3">12B1</strain>
    </source>
</reference>
<evidence type="ECO:0008006" key="4">
    <source>
        <dbReference type="Google" id="ProtNLM"/>
    </source>
</evidence>
<dbReference type="AlphaFoldDB" id="A0AB34JM72"/>
<organism evidence="2 3">
    <name type="scientific">Prymnesium parvum</name>
    <name type="common">Toxic golden alga</name>
    <dbReference type="NCBI Taxonomy" id="97485"/>
    <lineage>
        <taxon>Eukaryota</taxon>
        <taxon>Haptista</taxon>
        <taxon>Haptophyta</taxon>
        <taxon>Prymnesiophyceae</taxon>
        <taxon>Prymnesiales</taxon>
        <taxon>Prymnesiaceae</taxon>
        <taxon>Prymnesium</taxon>
    </lineage>
</organism>
<keyword evidence="3" id="KW-1185">Reference proteome</keyword>
<evidence type="ECO:0000313" key="2">
    <source>
        <dbReference type="EMBL" id="KAL1521993.1"/>
    </source>
</evidence>
<keyword evidence="1" id="KW-0812">Transmembrane</keyword>
<keyword evidence="1" id="KW-1133">Transmembrane helix</keyword>
<protein>
    <recommendedName>
        <fullName evidence="4">Transmembrane protein 163</fullName>
    </recommendedName>
</protein>